<dbReference type="PANTHER" id="PTHR46927:SF3">
    <property type="entry name" value="THAP-TYPE DOMAIN-CONTAINING PROTEIN"/>
    <property type="match status" value="1"/>
</dbReference>
<keyword evidence="4 5" id="KW-0238">DNA-binding</keyword>
<dbReference type="GO" id="GO:0008270">
    <property type="term" value="F:zinc ion binding"/>
    <property type="evidence" value="ECO:0007669"/>
    <property type="project" value="UniProtKB-KW"/>
</dbReference>
<evidence type="ECO:0000256" key="5">
    <source>
        <dbReference type="PROSITE-ProRule" id="PRU00309"/>
    </source>
</evidence>
<dbReference type="InterPro" id="IPR004210">
    <property type="entry name" value="BESS_motif"/>
</dbReference>
<keyword evidence="10" id="KW-1185">Reference proteome</keyword>
<keyword evidence="3" id="KW-0862">Zinc</keyword>
<accession>A0AAJ7W126</accession>
<evidence type="ECO:0000256" key="3">
    <source>
        <dbReference type="ARBA" id="ARBA00022833"/>
    </source>
</evidence>
<dbReference type="InterPro" id="IPR052224">
    <property type="entry name" value="THAP_domain_protein"/>
</dbReference>
<dbReference type="InterPro" id="IPR006612">
    <property type="entry name" value="THAP_Znf"/>
</dbReference>
<dbReference type="Proteomes" id="UP000694920">
    <property type="component" value="Unplaced"/>
</dbReference>
<dbReference type="PROSITE" id="PS50950">
    <property type="entry name" value="ZF_THAP"/>
    <property type="match status" value="3"/>
</dbReference>
<evidence type="ECO:0000256" key="4">
    <source>
        <dbReference type="ARBA" id="ARBA00023125"/>
    </source>
</evidence>
<dbReference type="Gene3D" id="6.20.210.20">
    <property type="entry name" value="THAP domain"/>
    <property type="match status" value="1"/>
</dbReference>
<keyword evidence="1" id="KW-0479">Metal-binding</keyword>
<protein>
    <submittedName>
        <fullName evidence="11">Uncharacterized protein LOC107267528</fullName>
    </submittedName>
</protein>
<keyword evidence="6" id="KW-0539">Nucleus</keyword>
<dbReference type="SMART" id="SM00980">
    <property type="entry name" value="THAP"/>
    <property type="match status" value="3"/>
</dbReference>
<dbReference type="GO" id="GO:0003677">
    <property type="term" value="F:DNA binding"/>
    <property type="evidence" value="ECO:0007669"/>
    <property type="project" value="UniProtKB-UniRule"/>
</dbReference>
<evidence type="ECO:0000313" key="10">
    <source>
        <dbReference type="Proteomes" id="UP000694920"/>
    </source>
</evidence>
<evidence type="ECO:0000256" key="7">
    <source>
        <dbReference type="SAM" id="MobiDB-lite"/>
    </source>
</evidence>
<dbReference type="GO" id="GO:0005634">
    <property type="term" value="C:nucleus"/>
    <property type="evidence" value="ECO:0007669"/>
    <property type="project" value="UniProtKB-SubCell"/>
</dbReference>
<feature type="domain" description="THAP-type" evidence="8">
    <location>
        <begin position="1"/>
        <end position="87"/>
    </location>
</feature>
<dbReference type="KEGG" id="ccin:107267528"/>
<feature type="domain" description="THAP-type" evidence="8">
    <location>
        <begin position="93"/>
        <end position="180"/>
    </location>
</feature>
<dbReference type="AlphaFoldDB" id="A0AAJ7W126"/>
<evidence type="ECO:0000313" key="11">
    <source>
        <dbReference type="RefSeq" id="XP_024940625.1"/>
    </source>
</evidence>
<evidence type="ECO:0000256" key="1">
    <source>
        <dbReference type="ARBA" id="ARBA00022723"/>
    </source>
</evidence>
<comment type="subcellular location">
    <subcellularLocation>
        <location evidence="6">Nucleus</location>
    </subcellularLocation>
</comment>
<organism evidence="10 11">
    <name type="scientific">Cephus cinctus</name>
    <name type="common">Wheat stem sawfly</name>
    <dbReference type="NCBI Taxonomy" id="211228"/>
    <lineage>
        <taxon>Eukaryota</taxon>
        <taxon>Metazoa</taxon>
        <taxon>Ecdysozoa</taxon>
        <taxon>Arthropoda</taxon>
        <taxon>Hexapoda</taxon>
        <taxon>Insecta</taxon>
        <taxon>Pterygota</taxon>
        <taxon>Neoptera</taxon>
        <taxon>Endopterygota</taxon>
        <taxon>Hymenoptera</taxon>
        <taxon>Cephoidea</taxon>
        <taxon>Cephidae</taxon>
        <taxon>Cephus</taxon>
    </lineage>
</organism>
<dbReference type="GeneID" id="107267528"/>
<dbReference type="RefSeq" id="XP_024940625.1">
    <property type="nucleotide sequence ID" value="XM_025084857.1"/>
</dbReference>
<name>A0AAJ7W126_CEPCN</name>
<feature type="region of interest" description="Disordered" evidence="7">
    <location>
        <begin position="323"/>
        <end position="381"/>
    </location>
</feature>
<dbReference type="PANTHER" id="PTHR46927">
    <property type="entry name" value="AGAP005574-PA"/>
    <property type="match status" value="1"/>
</dbReference>
<dbReference type="InterPro" id="IPR038441">
    <property type="entry name" value="THAP_Znf_sf"/>
</dbReference>
<evidence type="ECO:0000259" key="8">
    <source>
        <dbReference type="PROSITE" id="PS50950"/>
    </source>
</evidence>
<sequence length="647" mass="74824">MPHPCVVCGRSRMNPNNREEEYMFFGFPVNDEARCRKWLEFCCREDLYKLTKKQLLQRMVCSKHFEQRDFLNEYFDRLNCTAVPSIYDPKQSLYNITCVLCGRFRRDPPGLDYDGATFHHFPGEEFRCLKWLDFVGVDSYYRLTRKEILFCYICSKHFDQTQFMRGYRSRLIDCAVPNIRYPDQIDESEPFIMELVSEPKLFNTTDKGKKLDPLPAAVLDSQACAACGRSRSDPRNKVDRYKFHPFPAYEIGRCLRWCQFLGREDLLKMSPNQIRKLVLCSKHFQTGQSFHKVGPCDAVPTIKDITDANNIDSAEEMKLEQETLEDLDGSGSAKAVKKQMYPRPMVSSKKPKIDNKPAPLAKKRGKSRRPTSINIPRPDPNNIENRVIRKLPLPPASNWKLQISNQFQPITIANNISSNITNNITTDGKKVILPFTGDISNLGAPIPVHSLSSIPPGLLIKINLPEQTQKQQKLTKTQSKTKKSDSSQVLTTEREMAVKQNSNVKNGQVPENTARPKDIEETEESLSELFSFSPEPTQETFNSDDMEVQEELILPHSLEMLEEESSTRIKDEHYYEESLEPEDQCTKKRRRVRRCRRMTALARRSILPIQSEVRYFLRKMTPQMHRLPTKARAQLKLSIVNMVIDHL</sequence>
<dbReference type="PROSITE" id="PS51031">
    <property type="entry name" value="BESS"/>
    <property type="match status" value="1"/>
</dbReference>
<dbReference type="SMART" id="SM00692">
    <property type="entry name" value="DM3"/>
    <property type="match status" value="3"/>
</dbReference>
<evidence type="ECO:0000256" key="6">
    <source>
        <dbReference type="PROSITE-ProRule" id="PRU00371"/>
    </source>
</evidence>
<reference evidence="11" key="1">
    <citation type="submission" date="2025-08" db="UniProtKB">
        <authorList>
            <consortium name="RefSeq"/>
        </authorList>
    </citation>
    <scope>IDENTIFICATION</scope>
</reference>
<dbReference type="SUPFAM" id="SSF57716">
    <property type="entry name" value="Glucocorticoid receptor-like (DNA-binding domain)"/>
    <property type="match status" value="3"/>
</dbReference>
<feature type="domain" description="BESS" evidence="9">
    <location>
        <begin position="610"/>
        <end position="647"/>
    </location>
</feature>
<evidence type="ECO:0000259" key="9">
    <source>
        <dbReference type="PROSITE" id="PS51031"/>
    </source>
</evidence>
<feature type="region of interest" description="Disordered" evidence="7">
    <location>
        <begin position="470"/>
        <end position="522"/>
    </location>
</feature>
<feature type="domain" description="THAP-type" evidence="8">
    <location>
        <begin position="219"/>
        <end position="303"/>
    </location>
</feature>
<feature type="compositionally biased region" description="Polar residues" evidence="7">
    <location>
        <begin position="499"/>
        <end position="511"/>
    </location>
</feature>
<dbReference type="Pfam" id="PF05485">
    <property type="entry name" value="THAP"/>
    <property type="match status" value="3"/>
</dbReference>
<keyword evidence="2 5" id="KW-0863">Zinc-finger</keyword>
<evidence type="ECO:0000256" key="2">
    <source>
        <dbReference type="ARBA" id="ARBA00022771"/>
    </source>
</evidence>
<gene>
    <name evidence="11" type="primary">LOC107267528</name>
</gene>
<proteinExistence type="predicted"/>